<evidence type="ECO:0000313" key="1">
    <source>
        <dbReference type="EMBL" id="KHF97757.1"/>
    </source>
</evidence>
<reference evidence="2" key="1">
    <citation type="submission" date="2014-09" db="EMBL/GenBank/DDBJ databases">
        <authorList>
            <person name="Mudge J."/>
            <person name="Ramaraj T."/>
            <person name="Lindquist I.E."/>
            <person name="Bharti A.K."/>
            <person name="Sundararajan A."/>
            <person name="Cameron C.T."/>
            <person name="Woodward J.E."/>
            <person name="May G.D."/>
            <person name="Brubaker C."/>
            <person name="Broadhvest J."/>
            <person name="Wilkins T.A."/>
        </authorList>
    </citation>
    <scope>NUCLEOTIDE SEQUENCE</scope>
    <source>
        <strain evidence="2">cv. AKA8401</strain>
    </source>
</reference>
<comment type="caution">
    <text evidence="1">The sequence shown here is derived from an EMBL/GenBank/DDBJ whole genome shotgun (WGS) entry which is preliminary data.</text>
</comment>
<accession>A0A0B0M6W4</accession>
<keyword evidence="2" id="KW-1185">Reference proteome</keyword>
<dbReference type="Proteomes" id="UP000032142">
    <property type="component" value="Unassembled WGS sequence"/>
</dbReference>
<proteinExistence type="predicted"/>
<sequence>MIICVENEISKKVLTKFRRPKSLVQILGYICHDIGSDMCYRVRPRLGRWHQLMIYV</sequence>
<evidence type="ECO:0000313" key="2">
    <source>
        <dbReference type="Proteomes" id="UP000032142"/>
    </source>
</evidence>
<organism evidence="1 2">
    <name type="scientific">Gossypium arboreum</name>
    <name type="common">Tree cotton</name>
    <name type="synonym">Gossypium nanking</name>
    <dbReference type="NCBI Taxonomy" id="29729"/>
    <lineage>
        <taxon>Eukaryota</taxon>
        <taxon>Viridiplantae</taxon>
        <taxon>Streptophyta</taxon>
        <taxon>Embryophyta</taxon>
        <taxon>Tracheophyta</taxon>
        <taxon>Spermatophyta</taxon>
        <taxon>Magnoliopsida</taxon>
        <taxon>eudicotyledons</taxon>
        <taxon>Gunneridae</taxon>
        <taxon>Pentapetalae</taxon>
        <taxon>rosids</taxon>
        <taxon>malvids</taxon>
        <taxon>Malvales</taxon>
        <taxon>Malvaceae</taxon>
        <taxon>Malvoideae</taxon>
        <taxon>Gossypium</taxon>
    </lineage>
</organism>
<dbReference type="EMBL" id="JRRC01016513">
    <property type="protein sequence ID" value="KHF97757.1"/>
    <property type="molecule type" value="Genomic_DNA"/>
</dbReference>
<protein>
    <submittedName>
        <fullName evidence="1">Uncharacterized protein</fullName>
    </submittedName>
</protein>
<dbReference type="AlphaFoldDB" id="A0A0B0M6W4"/>
<gene>
    <name evidence="1" type="ORF">F383_37161</name>
</gene>
<name>A0A0B0M6W4_GOSAR</name>